<keyword evidence="6" id="KW-0418">Kinase</keyword>
<dbReference type="InterPro" id="IPR003661">
    <property type="entry name" value="HisK_dim/P_dom"/>
</dbReference>
<dbReference type="PRINTS" id="PR00344">
    <property type="entry name" value="BCTRLSENSOR"/>
</dbReference>
<dbReference type="SMART" id="SM00387">
    <property type="entry name" value="HATPase_c"/>
    <property type="match status" value="1"/>
</dbReference>
<proteinExistence type="predicted"/>
<keyword evidence="6" id="KW-0808">Transferase</keyword>
<dbReference type="EC" id="2.7.13.3" evidence="2"/>
<dbReference type="GO" id="GO:0000155">
    <property type="term" value="F:phosphorelay sensor kinase activity"/>
    <property type="evidence" value="ECO:0007669"/>
    <property type="project" value="InterPro"/>
</dbReference>
<dbReference type="AlphaFoldDB" id="A0A556AZK9"/>
<protein>
    <recommendedName>
        <fullName evidence="2">histidine kinase</fullName>
        <ecNumber evidence="2">2.7.13.3</ecNumber>
    </recommendedName>
</protein>
<dbReference type="InterPro" id="IPR005467">
    <property type="entry name" value="His_kinase_dom"/>
</dbReference>
<dbReference type="PROSITE" id="PS50109">
    <property type="entry name" value="HIS_KIN"/>
    <property type="match status" value="1"/>
</dbReference>
<dbReference type="PANTHER" id="PTHR43547">
    <property type="entry name" value="TWO-COMPONENT HISTIDINE KINASE"/>
    <property type="match status" value="1"/>
</dbReference>
<dbReference type="PANTHER" id="PTHR43547:SF2">
    <property type="entry name" value="HYBRID SIGNAL TRANSDUCTION HISTIDINE KINASE C"/>
    <property type="match status" value="1"/>
</dbReference>
<dbReference type="Gene3D" id="3.30.565.10">
    <property type="entry name" value="Histidine kinase-like ATPase, C-terminal domain"/>
    <property type="match status" value="1"/>
</dbReference>
<accession>A0A556AZK9</accession>
<dbReference type="RefSeq" id="WP_143946688.1">
    <property type="nucleotide sequence ID" value="NZ_BAABMB010000004.1"/>
</dbReference>
<keyword evidence="4" id="KW-0812">Transmembrane</keyword>
<feature type="domain" description="Histidine kinase" evidence="5">
    <location>
        <begin position="136"/>
        <end position="344"/>
    </location>
</feature>
<dbReference type="OrthoDB" id="9797243at2"/>
<feature type="transmembrane region" description="Helical" evidence="4">
    <location>
        <begin position="20"/>
        <end position="40"/>
    </location>
</feature>
<dbReference type="Pfam" id="PF00512">
    <property type="entry name" value="HisKA"/>
    <property type="match status" value="1"/>
</dbReference>
<dbReference type="InterPro" id="IPR036097">
    <property type="entry name" value="HisK_dim/P_sf"/>
</dbReference>
<organism evidence="6 7">
    <name type="scientific">Verticiella sediminum</name>
    <dbReference type="NCBI Taxonomy" id="1247510"/>
    <lineage>
        <taxon>Bacteria</taxon>
        <taxon>Pseudomonadati</taxon>
        <taxon>Pseudomonadota</taxon>
        <taxon>Betaproteobacteria</taxon>
        <taxon>Burkholderiales</taxon>
        <taxon>Alcaligenaceae</taxon>
        <taxon>Verticiella</taxon>
    </lineage>
</organism>
<keyword evidence="7" id="KW-1185">Reference proteome</keyword>
<evidence type="ECO:0000313" key="7">
    <source>
        <dbReference type="Proteomes" id="UP000318405"/>
    </source>
</evidence>
<dbReference type="SUPFAM" id="SSF55874">
    <property type="entry name" value="ATPase domain of HSP90 chaperone/DNA topoisomerase II/histidine kinase"/>
    <property type="match status" value="1"/>
</dbReference>
<evidence type="ECO:0000256" key="1">
    <source>
        <dbReference type="ARBA" id="ARBA00000085"/>
    </source>
</evidence>
<gene>
    <name evidence="6" type="ORF">FOZ76_03235</name>
</gene>
<dbReference type="EMBL" id="VLTJ01000005">
    <property type="protein sequence ID" value="TSH98373.1"/>
    <property type="molecule type" value="Genomic_DNA"/>
</dbReference>
<keyword evidence="4" id="KW-1133">Transmembrane helix</keyword>
<keyword evidence="3" id="KW-0597">Phosphoprotein</keyword>
<dbReference type="Proteomes" id="UP000318405">
    <property type="component" value="Unassembled WGS sequence"/>
</dbReference>
<name>A0A556AZK9_9BURK</name>
<dbReference type="InterPro" id="IPR036890">
    <property type="entry name" value="HATPase_C_sf"/>
</dbReference>
<comment type="catalytic activity">
    <reaction evidence="1">
        <text>ATP + protein L-histidine = ADP + protein N-phospho-L-histidine.</text>
        <dbReference type="EC" id="2.7.13.3"/>
    </reaction>
</comment>
<dbReference type="Pfam" id="PF02518">
    <property type="entry name" value="HATPase_c"/>
    <property type="match status" value="1"/>
</dbReference>
<dbReference type="SMART" id="SM00388">
    <property type="entry name" value="HisKA"/>
    <property type="match status" value="1"/>
</dbReference>
<evidence type="ECO:0000256" key="3">
    <source>
        <dbReference type="ARBA" id="ARBA00022553"/>
    </source>
</evidence>
<dbReference type="CDD" id="cd00082">
    <property type="entry name" value="HisKA"/>
    <property type="match status" value="1"/>
</dbReference>
<comment type="caution">
    <text evidence="6">The sequence shown here is derived from an EMBL/GenBank/DDBJ whole genome shotgun (WGS) entry which is preliminary data.</text>
</comment>
<reference evidence="6 7" key="1">
    <citation type="submission" date="2019-07" db="EMBL/GenBank/DDBJ databases">
        <title>Qingshengfaniella alkalisoli gen. nov., sp. nov., isolated from saline soil.</title>
        <authorList>
            <person name="Xu L."/>
            <person name="Huang X.-X."/>
            <person name="Sun J.-Q."/>
        </authorList>
    </citation>
    <scope>NUCLEOTIDE SEQUENCE [LARGE SCALE GENOMIC DNA]</scope>
    <source>
        <strain evidence="6 7">DSM 27279</strain>
    </source>
</reference>
<dbReference type="CDD" id="cd00075">
    <property type="entry name" value="HATPase"/>
    <property type="match status" value="1"/>
</dbReference>
<dbReference type="InterPro" id="IPR004358">
    <property type="entry name" value="Sig_transdc_His_kin-like_C"/>
</dbReference>
<dbReference type="InterPro" id="IPR003594">
    <property type="entry name" value="HATPase_dom"/>
</dbReference>
<sequence length="347" mass="37527">MPEHFRGAPGVTFATTGATSLLIAWAAGVLAFGLAALALFDRLAWELGAIALGYIALLCLWLTGAVLRQRSSAGLTQAMRRQLLESIERIAARQLLRRTQTRQAEIDARKAVQRKLQQRVDQLYRSVAGQSDRLAMIAHEMRTPLSVIDMAVDALAHTSPPREAASQARLARLRRAAGRLAQLVDELHPGIEQAGAVAPDLQAVALAPLVRQVIEAHGAPGWLRAAHVEDIVLEADAALLEILLSNLVHNALKYAPGAPVEMSARVDGDEACIDVLDHGPGLTEAERERVFHRHYRGRGAVGQPGTGLGLFVARRIAESHGGTLQAHNRPEGGCRFVLRMPLRRQAA</sequence>
<evidence type="ECO:0000256" key="2">
    <source>
        <dbReference type="ARBA" id="ARBA00012438"/>
    </source>
</evidence>
<dbReference type="SUPFAM" id="SSF47384">
    <property type="entry name" value="Homodimeric domain of signal transducing histidine kinase"/>
    <property type="match status" value="1"/>
</dbReference>
<keyword evidence="4" id="KW-0472">Membrane</keyword>
<feature type="transmembrane region" description="Helical" evidence="4">
    <location>
        <begin position="47"/>
        <end position="67"/>
    </location>
</feature>
<evidence type="ECO:0000256" key="4">
    <source>
        <dbReference type="SAM" id="Phobius"/>
    </source>
</evidence>
<evidence type="ECO:0000259" key="5">
    <source>
        <dbReference type="PROSITE" id="PS50109"/>
    </source>
</evidence>
<evidence type="ECO:0000313" key="6">
    <source>
        <dbReference type="EMBL" id="TSH98373.1"/>
    </source>
</evidence>
<dbReference type="Gene3D" id="1.10.287.130">
    <property type="match status" value="1"/>
</dbReference>